<proteinExistence type="predicted"/>
<evidence type="ECO:0000256" key="5">
    <source>
        <dbReference type="SAM" id="Phobius"/>
    </source>
</evidence>
<comment type="subcellular location">
    <subcellularLocation>
        <location evidence="1">Membrane</location>
        <topology evidence="1">Multi-pass membrane protein</topology>
    </subcellularLocation>
</comment>
<evidence type="ECO:0000256" key="2">
    <source>
        <dbReference type="ARBA" id="ARBA00022692"/>
    </source>
</evidence>
<evidence type="ECO:0000256" key="4">
    <source>
        <dbReference type="ARBA" id="ARBA00023136"/>
    </source>
</evidence>
<feature type="transmembrane region" description="Helical" evidence="5">
    <location>
        <begin position="101"/>
        <end position="118"/>
    </location>
</feature>
<feature type="transmembrane region" description="Helical" evidence="5">
    <location>
        <begin position="66"/>
        <end position="89"/>
    </location>
</feature>
<name>J9GSF1_9ZZZZ</name>
<keyword evidence="2 5" id="KW-0812">Transmembrane</keyword>
<feature type="transmembrane region" description="Helical" evidence="5">
    <location>
        <begin position="138"/>
        <end position="154"/>
    </location>
</feature>
<dbReference type="NCBIfam" id="NF045576">
    <property type="entry name" value="BT_3928_fam"/>
    <property type="match status" value="1"/>
</dbReference>
<dbReference type="GO" id="GO:0030416">
    <property type="term" value="P:methylamine metabolic process"/>
    <property type="evidence" value="ECO:0007669"/>
    <property type="project" value="InterPro"/>
</dbReference>
<evidence type="ECO:0000313" key="7">
    <source>
        <dbReference type="EMBL" id="EJX05528.1"/>
    </source>
</evidence>
<organism evidence="7">
    <name type="scientific">gut metagenome</name>
    <dbReference type="NCBI Taxonomy" id="749906"/>
    <lineage>
        <taxon>unclassified sequences</taxon>
        <taxon>metagenomes</taxon>
        <taxon>organismal metagenomes</taxon>
    </lineage>
</organism>
<keyword evidence="3 5" id="KW-1133">Transmembrane helix</keyword>
<feature type="domain" description="Methylamine utilisation protein MauE" evidence="6">
    <location>
        <begin position="23"/>
        <end position="149"/>
    </location>
</feature>
<comment type="caution">
    <text evidence="7">The sequence shown here is derived from an EMBL/GenBank/DDBJ whole genome shotgun (WGS) entry which is preliminary data.</text>
</comment>
<keyword evidence="7" id="KW-0413">Isomerase</keyword>
<dbReference type="Pfam" id="PF07291">
    <property type="entry name" value="MauE"/>
    <property type="match status" value="1"/>
</dbReference>
<feature type="transmembrane region" description="Helical" evidence="5">
    <location>
        <begin position="20"/>
        <end position="39"/>
    </location>
</feature>
<dbReference type="AlphaFoldDB" id="J9GSF1"/>
<reference evidence="7" key="1">
    <citation type="journal article" date="2012" name="PLoS ONE">
        <title>Gene sets for utilization of primary and secondary nutrition supplies in the distal gut of endangered iberian lynx.</title>
        <authorList>
            <person name="Alcaide M."/>
            <person name="Messina E."/>
            <person name="Richter M."/>
            <person name="Bargiela R."/>
            <person name="Peplies J."/>
            <person name="Huws S.A."/>
            <person name="Newbold C.J."/>
            <person name="Golyshin P.N."/>
            <person name="Simon M.A."/>
            <person name="Lopez G."/>
            <person name="Yakimov M.M."/>
            <person name="Ferrer M."/>
        </authorList>
    </citation>
    <scope>NUCLEOTIDE SEQUENCE</scope>
</reference>
<accession>J9GSF1</accession>
<dbReference type="EMBL" id="AMCI01001439">
    <property type="protein sequence ID" value="EJX05528.1"/>
    <property type="molecule type" value="Genomic_DNA"/>
</dbReference>
<evidence type="ECO:0000259" key="6">
    <source>
        <dbReference type="Pfam" id="PF07291"/>
    </source>
</evidence>
<dbReference type="InterPro" id="IPR009908">
    <property type="entry name" value="Methylamine_util_MauE"/>
</dbReference>
<protein>
    <submittedName>
        <fullName evidence="7">Triose-phosphate isomerase</fullName>
    </submittedName>
</protein>
<evidence type="ECO:0000256" key="3">
    <source>
        <dbReference type="ARBA" id="ARBA00022989"/>
    </source>
</evidence>
<sequence>MESKKLTQLENTRLHSIIGVWTNACRFLLAAVFVFSGFVKAVDPLGTQYKIQDYLEAFGWFDWVPVFVPFLLSVLQGLVEFCLGIYLLFGIRRRLTTTTTLLLMGAMTPLTFWLALTNPISDCGCFGDAVTLTNWETFAKNVLLLIASMSIFRWGNRIRPLVTHRFDWLVALYSFLYIAGMTLYCYHELPVFDFRPYHIGADIRKGMEMPEGAQPTLYDTRFILEKNGVKKEFGLEDYPDSTWTFVDSHTVVKQQGYEPPIRDFSLLRQEDGEDITQEVLADSSYTFLLVAHQLKEADDSAIDLINELYDYCVEQGYAFYGVTSSTDEDIFDWQDRTGAEYPFCLMDNITLKTMVRSNPGLLLLKEGVVMNKWSANNLPDEYELTDRLEHLPLAQLHPKSVTQRIVWVLAWFVLPLLLFSLVDVVWENYHRRRQARRWLVAKTEADSVRHCEVRTEQTENKR</sequence>
<dbReference type="GO" id="GO:0016020">
    <property type="term" value="C:membrane"/>
    <property type="evidence" value="ECO:0007669"/>
    <property type="project" value="UniProtKB-SubCell"/>
</dbReference>
<gene>
    <name evidence="7" type="ORF">EVA_06346</name>
</gene>
<evidence type="ECO:0000256" key="1">
    <source>
        <dbReference type="ARBA" id="ARBA00004141"/>
    </source>
</evidence>
<feature type="transmembrane region" description="Helical" evidence="5">
    <location>
        <begin position="405"/>
        <end position="426"/>
    </location>
</feature>
<feature type="transmembrane region" description="Helical" evidence="5">
    <location>
        <begin position="166"/>
        <end position="184"/>
    </location>
</feature>
<dbReference type="GO" id="GO:0016853">
    <property type="term" value="F:isomerase activity"/>
    <property type="evidence" value="ECO:0007669"/>
    <property type="project" value="UniProtKB-KW"/>
</dbReference>
<keyword evidence="4 5" id="KW-0472">Membrane</keyword>